<dbReference type="SUPFAM" id="SSF51045">
    <property type="entry name" value="WW domain"/>
    <property type="match status" value="1"/>
</dbReference>
<proteinExistence type="predicted"/>
<gene>
    <name evidence="2" type="ORF">ACH5RR_035426</name>
</gene>
<name>A0ABD2Y3H6_9GENT</name>
<sequence length="213" mass="23406">MTAPNMATITASLERSLQNCSLNHPQRSSSSSSNDSCSNINMSAGIGRARFVGGRGSSTSDSTTDTDNHTLELNSEIRLPYYWEQCLDLNTGEVSYINWRTGMKSQEDPRTNPEMNMNVGGLLICSEDGSYESEEGSSTEEAAPSTSSSTTRGEQYWQLDNNSPLLPQPQQVVLVVAGCQNCFMYFMLPKQVQDCPKCFGQLLHFDPSQFASP</sequence>
<evidence type="ECO:0000256" key="1">
    <source>
        <dbReference type="SAM" id="MobiDB-lite"/>
    </source>
</evidence>
<dbReference type="InterPro" id="IPR036020">
    <property type="entry name" value="WW_dom_sf"/>
</dbReference>
<dbReference type="Proteomes" id="UP001630127">
    <property type="component" value="Unassembled WGS sequence"/>
</dbReference>
<accession>A0ABD2Y3H6</accession>
<evidence type="ECO:0008006" key="4">
    <source>
        <dbReference type="Google" id="ProtNLM"/>
    </source>
</evidence>
<comment type="caution">
    <text evidence="2">The sequence shown here is derived from an EMBL/GenBank/DDBJ whole genome shotgun (WGS) entry which is preliminary data.</text>
</comment>
<feature type="region of interest" description="Disordered" evidence="1">
    <location>
        <begin position="129"/>
        <end position="153"/>
    </location>
</feature>
<keyword evidence="3" id="KW-1185">Reference proteome</keyword>
<protein>
    <recommendedName>
        <fullName evidence="4">WW domain-containing protein</fullName>
    </recommendedName>
</protein>
<dbReference type="PANTHER" id="PTHR14791">
    <property type="entry name" value="BOMB/KIRA PROTEINS"/>
    <property type="match status" value="1"/>
</dbReference>
<dbReference type="AlphaFoldDB" id="A0ABD2Y3H6"/>
<feature type="region of interest" description="Disordered" evidence="1">
    <location>
        <begin position="50"/>
        <end position="69"/>
    </location>
</feature>
<feature type="compositionally biased region" description="Acidic residues" evidence="1">
    <location>
        <begin position="129"/>
        <end position="138"/>
    </location>
</feature>
<dbReference type="EMBL" id="JBJUIK010000015">
    <property type="protein sequence ID" value="KAL3500977.1"/>
    <property type="molecule type" value="Genomic_DNA"/>
</dbReference>
<feature type="compositionally biased region" description="Low complexity" evidence="1">
    <location>
        <begin position="139"/>
        <end position="151"/>
    </location>
</feature>
<reference evidence="2 3" key="1">
    <citation type="submission" date="2024-11" db="EMBL/GenBank/DDBJ databases">
        <title>A near-complete genome assembly of Cinchona calisaya.</title>
        <authorList>
            <person name="Lian D.C."/>
            <person name="Zhao X.W."/>
            <person name="Wei L."/>
        </authorList>
    </citation>
    <scope>NUCLEOTIDE SEQUENCE [LARGE SCALE GENOMIC DNA]</scope>
    <source>
        <tissue evidence="2">Nenye</tissue>
    </source>
</reference>
<evidence type="ECO:0000313" key="3">
    <source>
        <dbReference type="Proteomes" id="UP001630127"/>
    </source>
</evidence>
<dbReference type="InterPro" id="IPR051105">
    <property type="entry name" value="WWC/KIBRA_Hippo_Reg"/>
</dbReference>
<dbReference type="PANTHER" id="PTHR14791:SF29">
    <property type="entry name" value="PROTEIN KIBRA"/>
    <property type="match status" value="1"/>
</dbReference>
<evidence type="ECO:0000313" key="2">
    <source>
        <dbReference type="EMBL" id="KAL3500977.1"/>
    </source>
</evidence>
<organism evidence="2 3">
    <name type="scientific">Cinchona calisaya</name>
    <dbReference type="NCBI Taxonomy" id="153742"/>
    <lineage>
        <taxon>Eukaryota</taxon>
        <taxon>Viridiplantae</taxon>
        <taxon>Streptophyta</taxon>
        <taxon>Embryophyta</taxon>
        <taxon>Tracheophyta</taxon>
        <taxon>Spermatophyta</taxon>
        <taxon>Magnoliopsida</taxon>
        <taxon>eudicotyledons</taxon>
        <taxon>Gunneridae</taxon>
        <taxon>Pentapetalae</taxon>
        <taxon>asterids</taxon>
        <taxon>lamiids</taxon>
        <taxon>Gentianales</taxon>
        <taxon>Rubiaceae</taxon>
        <taxon>Cinchonoideae</taxon>
        <taxon>Cinchoneae</taxon>
        <taxon>Cinchona</taxon>
    </lineage>
</organism>